<dbReference type="EMBL" id="CAXAMN010014869">
    <property type="protein sequence ID" value="CAK9044475.1"/>
    <property type="molecule type" value="Genomic_DNA"/>
</dbReference>
<evidence type="ECO:0000256" key="1">
    <source>
        <dbReference type="SAM" id="Phobius"/>
    </source>
</evidence>
<proteinExistence type="predicted"/>
<keyword evidence="1" id="KW-0812">Transmembrane</keyword>
<keyword evidence="1" id="KW-0472">Membrane</keyword>
<organism evidence="2 3">
    <name type="scientific">Durusdinium trenchii</name>
    <dbReference type="NCBI Taxonomy" id="1381693"/>
    <lineage>
        <taxon>Eukaryota</taxon>
        <taxon>Sar</taxon>
        <taxon>Alveolata</taxon>
        <taxon>Dinophyceae</taxon>
        <taxon>Suessiales</taxon>
        <taxon>Symbiodiniaceae</taxon>
        <taxon>Durusdinium</taxon>
    </lineage>
</organism>
<evidence type="ECO:0000313" key="2">
    <source>
        <dbReference type="EMBL" id="CAK9044475.1"/>
    </source>
</evidence>
<name>A0ABP0LZ22_9DINO</name>
<keyword evidence="3" id="KW-1185">Reference proteome</keyword>
<sequence>MPRRPRHATQSWGKHCAKRRFLWPPHGSQVASTCAMVALFMLLIFVVAPNAQFQGPFTCEEPCRDWSRASSPQDLYVCLDMYTKRCAAPSRNRCYNGEVHCRQKGASSDCPQSCSSFAGFASKWDQYVCFNNATAVCTEATNTGCMSAELRCRPMP</sequence>
<evidence type="ECO:0000313" key="3">
    <source>
        <dbReference type="Proteomes" id="UP001642484"/>
    </source>
</evidence>
<keyword evidence="1" id="KW-1133">Transmembrane helix</keyword>
<dbReference type="Proteomes" id="UP001642484">
    <property type="component" value="Unassembled WGS sequence"/>
</dbReference>
<gene>
    <name evidence="2" type="ORF">CCMP2556_LOCUS23401</name>
</gene>
<feature type="transmembrane region" description="Helical" evidence="1">
    <location>
        <begin position="21"/>
        <end position="48"/>
    </location>
</feature>
<reference evidence="2 3" key="1">
    <citation type="submission" date="2024-02" db="EMBL/GenBank/DDBJ databases">
        <authorList>
            <person name="Chen Y."/>
            <person name="Shah S."/>
            <person name="Dougan E. K."/>
            <person name="Thang M."/>
            <person name="Chan C."/>
        </authorList>
    </citation>
    <scope>NUCLEOTIDE SEQUENCE [LARGE SCALE GENOMIC DNA]</scope>
</reference>
<comment type="caution">
    <text evidence="2">The sequence shown here is derived from an EMBL/GenBank/DDBJ whole genome shotgun (WGS) entry which is preliminary data.</text>
</comment>
<protein>
    <submittedName>
        <fullName evidence="2">Uncharacterized protein</fullName>
    </submittedName>
</protein>
<accession>A0ABP0LZ22</accession>